<protein>
    <submittedName>
        <fullName evidence="2">Putative ribosomal N-acetyltransferase YdaF</fullName>
        <ecNumber evidence="2">2.3.1.-</ecNumber>
    </submittedName>
</protein>
<gene>
    <name evidence="2" type="primary">ydaF_2</name>
    <name evidence="2" type="ORF">OXPF_26270</name>
</gene>
<dbReference type="OrthoDB" id="9795206at2"/>
<dbReference type="Proteomes" id="UP000050326">
    <property type="component" value="Unassembled WGS sequence"/>
</dbReference>
<sequence>MRNLLAGKRVKLTAIKEFELDIVEGWFNNVEFLRYYDYLPALPMSRNTVKELIEGFENNDKYLFAVRSNDDGKIVGIAGFDDIIWSSGVATIFIGIGDDNYKGKGIGREAIRLMLDFGFNEFNFYRIQLNVLAYNEPAIRLYEGAGFIMEGALRDFVLRDGKRHDLYMYGLLKPEWINRNNNTNKNL</sequence>
<evidence type="ECO:0000259" key="1">
    <source>
        <dbReference type="PROSITE" id="PS51186"/>
    </source>
</evidence>
<dbReference type="GO" id="GO:0016747">
    <property type="term" value="F:acyltransferase activity, transferring groups other than amino-acyl groups"/>
    <property type="evidence" value="ECO:0007669"/>
    <property type="project" value="InterPro"/>
</dbReference>
<dbReference type="STRING" id="36849.OXPF_26270"/>
<dbReference type="InterPro" id="IPR016181">
    <property type="entry name" value="Acyl_CoA_acyltransferase"/>
</dbReference>
<reference evidence="2 3" key="1">
    <citation type="submission" date="2015-09" db="EMBL/GenBank/DDBJ databases">
        <title>Genome sequence of Oxobacter pfennigii DSM 3222.</title>
        <authorList>
            <person name="Poehlein A."/>
            <person name="Bengelsdorf F.R."/>
            <person name="Schiel-Bengelsdorf B."/>
            <person name="Duerre P."/>
            <person name="Daniel R."/>
        </authorList>
    </citation>
    <scope>NUCLEOTIDE SEQUENCE [LARGE SCALE GENOMIC DNA]</scope>
    <source>
        <strain evidence="2 3">DSM 3222</strain>
    </source>
</reference>
<comment type="caution">
    <text evidence="2">The sequence shown here is derived from an EMBL/GenBank/DDBJ whole genome shotgun (WGS) entry which is preliminary data.</text>
</comment>
<feature type="domain" description="N-acetyltransferase" evidence="1">
    <location>
        <begin position="20"/>
        <end position="173"/>
    </location>
</feature>
<organism evidence="2 3">
    <name type="scientific">Oxobacter pfennigii</name>
    <dbReference type="NCBI Taxonomy" id="36849"/>
    <lineage>
        <taxon>Bacteria</taxon>
        <taxon>Bacillati</taxon>
        <taxon>Bacillota</taxon>
        <taxon>Clostridia</taxon>
        <taxon>Eubacteriales</taxon>
        <taxon>Clostridiaceae</taxon>
        <taxon>Oxobacter</taxon>
    </lineage>
</organism>
<name>A0A0P8YVP1_9CLOT</name>
<keyword evidence="3" id="KW-1185">Reference proteome</keyword>
<dbReference type="EC" id="2.3.1.-" evidence="2"/>
<dbReference type="PANTHER" id="PTHR43415">
    <property type="entry name" value="SPERMIDINE N(1)-ACETYLTRANSFERASE"/>
    <property type="match status" value="1"/>
</dbReference>
<dbReference type="EMBL" id="LKET01000035">
    <property type="protein sequence ID" value="KPU43767.1"/>
    <property type="molecule type" value="Genomic_DNA"/>
</dbReference>
<dbReference type="CDD" id="cd04301">
    <property type="entry name" value="NAT_SF"/>
    <property type="match status" value="1"/>
</dbReference>
<dbReference type="SUPFAM" id="SSF55729">
    <property type="entry name" value="Acyl-CoA N-acyltransferases (Nat)"/>
    <property type="match status" value="1"/>
</dbReference>
<dbReference type="RefSeq" id="WP_054875657.1">
    <property type="nucleotide sequence ID" value="NZ_LKET01000035.1"/>
</dbReference>
<keyword evidence="2" id="KW-0012">Acyltransferase</keyword>
<evidence type="ECO:0000313" key="2">
    <source>
        <dbReference type="EMBL" id="KPU43767.1"/>
    </source>
</evidence>
<dbReference type="Gene3D" id="3.40.630.30">
    <property type="match status" value="1"/>
</dbReference>
<dbReference type="PANTHER" id="PTHR43415:SF5">
    <property type="entry name" value="ACETYLTRANSFERASE"/>
    <property type="match status" value="1"/>
</dbReference>
<dbReference type="Pfam" id="PF13302">
    <property type="entry name" value="Acetyltransf_3"/>
    <property type="match status" value="1"/>
</dbReference>
<dbReference type="PROSITE" id="PS51186">
    <property type="entry name" value="GNAT"/>
    <property type="match status" value="1"/>
</dbReference>
<evidence type="ECO:0000313" key="3">
    <source>
        <dbReference type="Proteomes" id="UP000050326"/>
    </source>
</evidence>
<dbReference type="InterPro" id="IPR000182">
    <property type="entry name" value="GNAT_dom"/>
</dbReference>
<keyword evidence="2" id="KW-0808">Transferase</keyword>
<proteinExistence type="predicted"/>
<dbReference type="AlphaFoldDB" id="A0A0P8YVP1"/>
<accession>A0A0P8YVP1</accession>